<feature type="signal peptide" evidence="2">
    <location>
        <begin position="1"/>
        <end position="18"/>
    </location>
</feature>
<evidence type="ECO:0000256" key="1">
    <source>
        <dbReference type="SAM" id="MobiDB-lite"/>
    </source>
</evidence>
<dbReference type="Proteomes" id="UP000324222">
    <property type="component" value="Unassembled WGS sequence"/>
</dbReference>
<gene>
    <name evidence="3" type="ORF">E2C01_029738</name>
</gene>
<keyword evidence="4" id="KW-1185">Reference proteome</keyword>
<feature type="compositionally biased region" description="Low complexity" evidence="1">
    <location>
        <begin position="28"/>
        <end position="41"/>
    </location>
</feature>
<proteinExistence type="predicted"/>
<reference evidence="3 4" key="1">
    <citation type="submission" date="2019-05" db="EMBL/GenBank/DDBJ databases">
        <title>Another draft genome of Portunus trituberculatus and its Hox gene families provides insights of decapod evolution.</title>
        <authorList>
            <person name="Jeong J.-H."/>
            <person name="Song I."/>
            <person name="Kim S."/>
            <person name="Choi T."/>
            <person name="Kim D."/>
            <person name="Ryu S."/>
            <person name="Kim W."/>
        </authorList>
    </citation>
    <scope>NUCLEOTIDE SEQUENCE [LARGE SCALE GENOMIC DNA]</scope>
    <source>
        <tissue evidence="3">Muscle</tissue>
    </source>
</reference>
<accession>A0A5B7EVC0</accession>
<comment type="caution">
    <text evidence="3">The sequence shown here is derived from an EMBL/GenBank/DDBJ whole genome shotgun (WGS) entry which is preliminary data.</text>
</comment>
<evidence type="ECO:0000313" key="3">
    <source>
        <dbReference type="EMBL" id="MPC36284.1"/>
    </source>
</evidence>
<name>A0A5B7EVC0_PORTR</name>
<dbReference type="EMBL" id="VSRR010003473">
    <property type="protein sequence ID" value="MPC36284.1"/>
    <property type="molecule type" value="Genomic_DNA"/>
</dbReference>
<protein>
    <recommendedName>
        <fullName evidence="5">Secreted protein</fullName>
    </recommendedName>
</protein>
<dbReference type="AlphaFoldDB" id="A0A5B7EVC0"/>
<keyword evidence="2" id="KW-0732">Signal</keyword>
<sequence length="72" mass="7769">MYVAIFSVSVCLLLHLYASHPTSFTLQPSSLTLPPSHSSPSAPSPDKHPPPPRSVGQVCIRLRGGRSKLEFS</sequence>
<organism evidence="3 4">
    <name type="scientific">Portunus trituberculatus</name>
    <name type="common">Swimming crab</name>
    <name type="synonym">Neptunus trituberculatus</name>
    <dbReference type="NCBI Taxonomy" id="210409"/>
    <lineage>
        <taxon>Eukaryota</taxon>
        <taxon>Metazoa</taxon>
        <taxon>Ecdysozoa</taxon>
        <taxon>Arthropoda</taxon>
        <taxon>Crustacea</taxon>
        <taxon>Multicrustacea</taxon>
        <taxon>Malacostraca</taxon>
        <taxon>Eumalacostraca</taxon>
        <taxon>Eucarida</taxon>
        <taxon>Decapoda</taxon>
        <taxon>Pleocyemata</taxon>
        <taxon>Brachyura</taxon>
        <taxon>Eubrachyura</taxon>
        <taxon>Portunoidea</taxon>
        <taxon>Portunidae</taxon>
        <taxon>Portuninae</taxon>
        <taxon>Portunus</taxon>
    </lineage>
</organism>
<evidence type="ECO:0000313" key="4">
    <source>
        <dbReference type="Proteomes" id="UP000324222"/>
    </source>
</evidence>
<feature type="region of interest" description="Disordered" evidence="1">
    <location>
        <begin position="28"/>
        <end position="58"/>
    </location>
</feature>
<evidence type="ECO:0008006" key="5">
    <source>
        <dbReference type="Google" id="ProtNLM"/>
    </source>
</evidence>
<evidence type="ECO:0000256" key="2">
    <source>
        <dbReference type="SAM" id="SignalP"/>
    </source>
</evidence>
<feature type="chain" id="PRO_5022902395" description="Secreted protein" evidence="2">
    <location>
        <begin position="19"/>
        <end position="72"/>
    </location>
</feature>